<evidence type="ECO:0000313" key="3">
    <source>
        <dbReference type="EMBL" id="KAB1187457.1"/>
    </source>
</evidence>
<dbReference type="InterPro" id="IPR006016">
    <property type="entry name" value="UspA"/>
</dbReference>
<dbReference type="InterPro" id="IPR014729">
    <property type="entry name" value="Rossmann-like_a/b/a_fold"/>
</dbReference>
<sequence>MYDAILFPTDGSEGSERAREHALALAADQHATLHVLNVVEATAPGASLHELVADNLRELGEGIVSEVAEMGTDRGIDVETTVVEGDPARTIVAYAESNDIDVIVMPTHGRPELTKAIVGSVTDKVIRTGDVPVTVVKLAE</sequence>
<organism evidence="3">
    <name type="scientific">Haloferax sp. CBA1149</name>
    <dbReference type="NCBI Taxonomy" id="2650753"/>
    <lineage>
        <taxon>Archaea</taxon>
        <taxon>Methanobacteriati</taxon>
        <taxon>Methanobacteriota</taxon>
        <taxon>Stenosarchaea group</taxon>
        <taxon>Halobacteria</taxon>
        <taxon>Halobacteriales</taxon>
        <taxon>Haloferacaceae</taxon>
        <taxon>Haloferax</taxon>
    </lineage>
</organism>
<reference evidence="3" key="1">
    <citation type="submission" date="2019-09" db="EMBL/GenBank/DDBJ databases">
        <title>Genomic analysis of Haloferax sp. CBA1149.</title>
        <authorList>
            <person name="Roh S.W."/>
        </authorList>
    </citation>
    <scope>NUCLEOTIDE SEQUENCE</scope>
    <source>
        <strain evidence="3">CBA1149</strain>
    </source>
</reference>
<dbReference type="Pfam" id="PF00582">
    <property type="entry name" value="Usp"/>
    <property type="match status" value="1"/>
</dbReference>
<dbReference type="PANTHER" id="PTHR46268:SF6">
    <property type="entry name" value="UNIVERSAL STRESS PROTEIN UP12"/>
    <property type="match status" value="1"/>
</dbReference>
<dbReference type="SUPFAM" id="SSF52402">
    <property type="entry name" value="Adenine nucleotide alpha hydrolases-like"/>
    <property type="match status" value="1"/>
</dbReference>
<gene>
    <name evidence="3" type="ORF">Hfx1149_05205</name>
</gene>
<evidence type="ECO:0000259" key="2">
    <source>
        <dbReference type="Pfam" id="PF00582"/>
    </source>
</evidence>
<comment type="similarity">
    <text evidence="1">Belongs to the universal stress protein A family.</text>
</comment>
<proteinExistence type="inferred from homology"/>
<dbReference type="RefSeq" id="WP_151136125.1">
    <property type="nucleotide sequence ID" value="NZ_VZUS01000001.1"/>
</dbReference>
<dbReference type="EMBL" id="VZUS01000001">
    <property type="protein sequence ID" value="KAB1187457.1"/>
    <property type="molecule type" value="Genomic_DNA"/>
</dbReference>
<dbReference type="InterPro" id="IPR006015">
    <property type="entry name" value="Universal_stress_UspA"/>
</dbReference>
<dbReference type="PANTHER" id="PTHR46268">
    <property type="entry name" value="STRESS RESPONSE PROTEIN NHAX"/>
    <property type="match status" value="1"/>
</dbReference>
<dbReference type="AlphaFoldDB" id="A0A643JYQ5"/>
<accession>A0A643JYQ5</accession>
<comment type="caution">
    <text evidence="3">The sequence shown here is derived from an EMBL/GenBank/DDBJ whole genome shotgun (WGS) entry which is preliminary data.</text>
</comment>
<dbReference type="PRINTS" id="PR01438">
    <property type="entry name" value="UNVRSLSTRESS"/>
</dbReference>
<dbReference type="CDD" id="cd00293">
    <property type="entry name" value="USP-like"/>
    <property type="match status" value="1"/>
</dbReference>
<protein>
    <submittedName>
        <fullName evidence="3">Universal stress protein</fullName>
    </submittedName>
</protein>
<dbReference type="Gene3D" id="3.40.50.620">
    <property type="entry name" value="HUPs"/>
    <property type="match status" value="1"/>
</dbReference>
<name>A0A643JYQ5_9EURY</name>
<evidence type="ECO:0000256" key="1">
    <source>
        <dbReference type="ARBA" id="ARBA00008791"/>
    </source>
</evidence>
<feature type="domain" description="UspA" evidence="2">
    <location>
        <begin position="1"/>
        <end position="137"/>
    </location>
</feature>